<evidence type="ECO:0000313" key="1">
    <source>
        <dbReference type="EMBL" id="KAH9682287.1"/>
    </source>
</evidence>
<evidence type="ECO:0000313" key="2">
    <source>
        <dbReference type="Proteomes" id="UP000829398"/>
    </source>
</evidence>
<protein>
    <submittedName>
        <fullName evidence="1">ANK REP REGION domain-containing protein</fullName>
    </submittedName>
</protein>
<dbReference type="Proteomes" id="UP000829398">
    <property type="component" value="Chromosome 9"/>
</dbReference>
<dbReference type="EMBL" id="CM039178">
    <property type="protein sequence ID" value="KAH9682287.1"/>
    <property type="molecule type" value="Genomic_DNA"/>
</dbReference>
<organism evidence="1 2">
    <name type="scientific">Citrus sinensis</name>
    <name type="common">Sweet orange</name>
    <name type="synonym">Citrus aurantium var. sinensis</name>
    <dbReference type="NCBI Taxonomy" id="2711"/>
    <lineage>
        <taxon>Eukaryota</taxon>
        <taxon>Viridiplantae</taxon>
        <taxon>Streptophyta</taxon>
        <taxon>Embryophyta</taxon>
        <taxon>Tracheophyta</taxon>
        <taxon>Spermatophyta</taxon>
        <taxon>Magnoliopsida</taxon>
        <taxon>eudicotyledons</taxon>
        <taxon>Gunneridae</taxon>
        <taxon>Pentapetalae</taxon>
        <taxon>rosids</taxon>
        <taxon>malvids</taxon>
        <taxon>Sapindales</taxon>
        <taxon>Rutaceae</taxon>
        <taxon>Aurantioideae</taxon>
        <taxon>Citrus</taxon>
    </lineage>
</organism>
<keyword evidence="2" id="KW-1185">Reference proteome</keyword>
<gene>
    <name evidence="1" type="ORF">KPL71_027300</name>
</gene>
<name>A0ACB8I599_CITSI</name>
<reference evidence="2" key="1">
    <citation type="journal article" date="2023" name="Hortic. Res.">
        <title>A chromosome-level phased genome enabling allele-level studies in sweet orange: a case study on citrus Huanglongbing tolerance.</title>
        <authorList>
            <person name="Wu B."/>
            <person name="Yu Q."/>
            <person name="Deng Z."/>
            <person name="Duan Y."/>
            <person name="Luo F."/>
            <person name="Gmitter F. Jr."/>
        </authorList>
    </citation>
    <scope>NUCLEOTIDE SEQUENCE [LARGE SCALE GENOMIC DNA]</scope>
    <source>
        <strain evidence="2">cv. Valencia</strain>
    </source>
</reference>
<proteinExistence type="predicted"/>
<accession>A0ACB8I599</accession>
<sequence>MDPDLYKAAAKGEIDPFNKIAKDHLGSIVTHNKNTVLHVNIASQTHKQNREGEIGLMKSHNRNQVHHVHLVTNLFQIQIHNREGESVSTKFVEQILEMCPSLLLQVNAKGDAPLHVAAKCGHRSVVKALIEFAKGLPQDLESGVESTARQMLEMTNDEKNTALHEAVQHGSLDVVKMLIKADPDVPYSANCRGETPLYMTAAKGIYFYEMVAEISENCPSAAHEGPIGKTALHAAAISYEPVRPYDDPVVRKLLEKKKSLTRERDQHGWTPLHYAAYSGNFGGTHLLLESDRSAALIANKDRKMTALHLAAGQGNESIMDAIIDHCPECCELVDDRGWNVLHFAMGNTPLHVLAALCPQSYYVVSYVVPWNTGRAYYEAVNKQNISVHHIVRHGFPDLEQEIGELTEADGSGQYPEGVVKMKKDKIEKYSFWKFVDKNVIGMTEASESHLVVAALIATVTFAAAFTLPGGYKSDIEDGRNTGTAILTKNAAFQAFAVSDAIAMVLSLSAVFVHFILSLKLFRKFICLFVFALLLTLVAMLAMVVAFITGTYAVLSPSLGLAIVTCFIGSTFFLLALGACLSPYSVLVSLHIVDARFWLSSFYDQGLCSINFTTTRISPRKASSPEVPAHTDRSEYAGCFPGANPPTLKSDMKVRGTLATNLMAVRLPLSPDLPQFTPVILPTFGCGFSISVVVGGCVAFVPKFSGWRAKFASRMTCSWMSRIFLPLFPCYLALTGHTYSQTSATKHLLITSGLVGVFPSNTGPPVSSVESETNQDWKLWWSTRLRLVEQILARLASGLAINRL</sequence>
<comment type="caution">
    <text evidence="1">The sequence shown here is derived from an EMBL/GenBank/DDBJ whole genome shotgun (WGS) entry which is preliminary data.</text>
</comment>